<name>A0A427A8F7_ENSVE</name>
<evidence type="ECO:0000259" key="10">
    <source>
        <dbReference type="Pfam" id="PF00795"/>
    </source>
</evidence>
<keyword evidence="4" id="KW-0436">Ligase</keyword>
<dbReference type="GO" id="GO:0009435">
    <property type="term" value="P:NAD+ biosynthetic process"/>
    <property type="evidence" value="ECO:0007669"/>
    <property type="project" value="UniProtKB-UniPathway"/>
</dbReference>
<evidence type="ECO:0000256" key="4">
    <source>
        <dbReference type="ARBA" id="ARBA00022598"/>
    </source>
</evidence>
<keyword evidence="7" id="KW-0520">NAD</keyword>
<comment type="pathway">
    <text evidence="1">Cofactor biosynthesis; NAD(+) biosynthesis; NAD(+) from deamido-NAD(+) (L-Gln route): step 1/1.</text>
</comment>
<protein>
    <recommendedName>
        <fullName evidence="3">NAD(+) synthase (glutamine-hydrolyzing)</fullName>
        <ecNumber evidence="3">6.3.5.1</ecNumber>
    </recommendedName>
    <alternativeName>
        <fullName evidence="8">NAD(+) synthase [glutamine-hydrolyzing]</fullName>
    </alternativeName>
</protein>
<comment type="caution">
    <text evidence="12">The sequence shown here is derived from an EMBL/GenBank/DDBJ whole genome shotgun (WGS) entry which is preliminary data.</text>
</comment>
<dbReference type="InterPro" id="IPR022310">
    <property type="entry name" value="NAD/GMP_synthase"/>
</dbReference>
<dbReference type="Pfam" id="PF02540">
    <property type="entry name" value="NAD_synthase"/>
    <property type="match status" value="1"/>
</dbReference>
<evidence type="ECO:0000259" key="11">
    <source>
        <dbReference type="Pfam" id="PF02540"/>
    </source>
</evidence>
<keyword evidence="5" id="KW-0547">Nucleotide-binding</keyword>
<dbReference type="CDD" id="cd00553">
    <property type="entry name" value="NAD_synthase"/>
    <property type="match status" value="1"/>
</dbReference>
<evidence type="ECO:0000256" key="6">
    <source>
        <dbReference type="ARBA" id="ARBA00022840"/>
    </source>
</evidence>
<comment type="similarity">
    <text evidence="2">In the C-terminal section; belongs to the NAD synthetase family.</text>
</comment>
<evidence type="ECO:0000256" key="2">
    <source>
        <dbReference type="ARBA" id="ARBA00007145"/>
    </source>
</evidence>
<evidence type="ECO:0000313" key="12">
    <source>
        <dbReference type="EMBL" id="RRT72503.1"/>
    </source>
</evidence>
<dbReference type="InterPro" id="IPR014445">
    <property type="entry name" value="Gln-dep_NAD_synthase"/>
</dbReference>
<dbReference type="InterPro" id="IPR036526">
    <property type="entry name" value="C-N_Hydrolase_sf"/>
</dbReference>
<dbReference type="GO" id="GO:0005524">
    <property type="term" value="F:ATP binding"/>
    <property type="evidence" value="ECO:0007669"/>
    <property type="project" value="UniProtKB-KW"/>
</dbReference>
<sequence>MPVTPKLLVFVLSPIFRSVAAETCEELFTANAPRIALALNGVEIFTNASGSHHQLRKLNLRMDAIKNATRFCGGVYMYSNHQGCDGGRLYYVVFTFALFVLTLVSSYRGSTSSFREQASHQADVPSVRAPYKLCQAFNLGTVPSSPVEVSFSLLIALCKVYKKLYLDIQIRYHCPEEEIALGPSCWLWDYLRRSGASGFLLPLSGGADSSSVAAIVGCMCQLVIKDIEDGDDQVKADSLRIGQYKNGEFPTDSREFAKRIFYTVYMGTENSSEATRSRAKRLADEIGAWHLNVDIDSVVSALLSLFQTLTGKRLRYKYDCSSADINPIGSVSKQDLRSFLRWATIHLHYPSLAEIEAAPPTAELEPIRSDYNQVFLLTRSCFTCYMFNYEVAPYLLSGVVSISFT</sequence>
<dbReference type="Gene3D" id="3.40.50.620">
    <property type="entry name" value="HUPs"/>
    <property type="match status" value="2"/>
</dbReference>
<organism evidence="12 13">
    <name type="scientific">Ensete ventricosum</name>
    <name type="common">Abyssinian banana</name>
    <name type="synonym">Musa ensete</name>
    <dbReference type="NCBI Taxonomy" id="4639"/>
    <lineage>
        <taxon>Eukaryota</taxon>
        <taxon>Viridiplantae</taxon>
        <taxon>Streptophyta</taxon>
        <taxon>Embryophyta</taxon>
        <taxon>Tracheophyta</taxon>
        <taxon>Spermatophyta</taxon>
        <taxon>Magnoliopsida</taxon>
        <taxon>Liliopsida</taxon>
        <taxon>Zingiberales</taxon>
        <taxon>Musaceae</taxon>
        <taxon>Ensete</taxon>
    </lineage>
</organism>
<dbReference type="InterPro" id="IPR014729">
    <property type="entry name" value="Rossmann-like_a/b/a_fold"/>
</dbReference>
<evidence type="ECO:0000313" key="13">
    <source>
        <dbReference type="Proteomes" id="UP000287651"/>
    </source>
</evidence>
<proteinExistence type="inferred from homology"/>
<reference evidence="12 13" key="1">
    <citation type="journal article" date="2014" name="Agronomy (Basel)">
        <title>A Draft Genome Sequence for Ensete ventricosum, the Drought-Tolerant Tree Against Hunger.</title>
        <authorList>
            <person name="Harrison J."/>
            <person name="Moore K.A."/>
            <person name="Paszkiewicz K."/>
            <person name="Jones T."/>
            <person name="Grant M."/>
            <person name="Ambacheew D."/>
            <person name="Muzemil S."/>
            <person name="Studholme D.J."/>
        </authorList>
    </citation>
    <scope>NUCLEOTIDE SEQUENCE [LARGE SCALE GENOMIC DNA]</scope>
</reference>
<dbReference type="EMBL" id="AMZH03003386">
    <property type="protein sequence ID" value="RRT72503.1"/>
    <property type="molecule type" value="Genomic_DNA"/>
</dbReference>
<dbReference type="SUPFAM" id="SSF52402">
    <property type="entry name" value="Adenine nucleotide alpha hydrolases-like"/>
    <property type="match status" value="1"/>
</dbReference>
<evidence type="ECO:0000256" key="3">
    <source>
        <dbReference type="ARBA" id="ARBA00012743"/>
    </source>
</evidence>
<feature type="chain" id="PRO_5019201151" description="NAD(+) synthase (glutamine-hydrolyzing)" evidence="9">
    <location>
        <begin position="22"/>
        <end position="405"/>
    </location>
</feature>
<feature type="domain" description="NAD/GMP synthase" evidence="11">
    <location>
        <begin position="186"/>
        <end position="308"/>
    </location>
</feature>
<evidence type="ECO:0000256" key="1">
    <source>
        <dbReference type="ARBA" id="ARBA00005188"/>
    </source>
</evidence>
<evidence type="ECO:0000256" key="8">
    <source>
        <dbReference type="ARBA" id="ARBA00030681"/>
    </source>
</evidence>
<dbReference type="Pfam" id="PF00795">
    <property type="entry name" value="CN_hydrolase"/>
    <property type="match status" value="1"/>
</dbReference>
<feature type="domain" description="CN hydrolase" evidence="10">
    <location>
        <begin position="18"/>
        <end position="91"/>
    </location>
</feature>
<dbReference type="PANTHER" id="PTHR23090:SF9">
    <property type="entry name" value="GLUTAMINE-DEPENDENT NAD(+) SYNTHETASE"/>
    <property type="match status" value="1"/>
</dbReference>
<dbReference type="Gene3D" id="3.60.110.10">
    <property type="entry name" value="Carbon-nitrogen hydrolase"/>
    <property type="match status" value="1"/>
</dbReference>
<feature type="signal peptide" evidence="9">
    <location>
        <begin position="1"/>
        <end position="21"/>
    </location>
</feature>
<dbReference type="GO" id="GO:0005737">
    <property type="term" value="C:cytoplasm"/>
    <property type="evidence" value="ECO:0007669"/>
    <property type="project" value="InterPro"/>
</dbReference>
<keyword evidence="9" id="KW-0732">Signal</keyword>
<dbReference type="SUPFAM" id="SSF56317">
    <property type="entry name" value="Carbon-nitrogen hydrolase"/>
    <property type="match status" value="1"/>
</dbReference>
<keyword evidence="6" id="KW-0067">ATP-binding</keyword>
<dbReference type="GO" id="GO:0003952">
    <property type="term" value="F:NAD+ synthase (glutamine-hydrolyzing) activity"/>
    <property type="evidence" value="ECO:0007669"/>
    <property type="project" value="UniProtKB-EC"/>
</dbReference>
<dbReference type="Proteomes" id="UP000287651">
    <property type="component" value="Unassembled WGS sequence"/>
</dbReference>
<gene>
    <name evidence="12" type="ORF">B296_00034508</name>
</gene>
<dbReference type="InterPro" id="IPR003010">
    <property type="entry name" value="C-N_Hydrolase"/>
</dbReference>
<evidence type="ECO:0000256" key="7">
    <source>
        <dbReference type="ARBA" id="ARBA00023027"/>
    </source>
</evidence>
<dbReference type="EC" id="6.3.5.1" evidence="3"/>
<dbReference type="PANTHER" id="PTHR23090">
    <property type="entry name" value="NH 3 /GLUTAMINE-DEPENDENT NAD + SYNTHETASE"/>
    <property type="match status" value="1"/>
</dbReference>
<evidence type="ECO:0000256" key="5">
    <source>
        <dbReference type="ARBA" id="ARBA00022741"/>
    </source>
</evidence>
<accession>A0A427A8F7</accession>
<dbReference type="AlphaFoldDB" id="A0A427A8F7"/>
<evidence type="ECO:0000256" key="9">
    <source>
        <dbReference type="SAM" id="SignalP"/>
    </source>
</evidence>
<dbReference type="PIRSF" id="PIRSF006630">
    <property type="entry name" value="NADS_GAT"/>
    <property type="match status" value="1"/>
</dbReference>
<dbReference type="InterPro" id="IPR003694">
    <property type="entry name" value="NAD_synthase"/>
</dbReference>
<dbReference type="UniPathway" id="UPA00253"/>
<dbReference type="GO" id="GO:0004359">
    <property type="term" value="F:glutaminase activity"/>
    <property type="evidence" value="ECO:0007669"/>
    <property type="project" value="InterPro"/>
</dbReference>